<gene>
    <name evidence="1" type="ORF">CCMP2556_LOCUS27018</name>
</gene>
<evidence type="ECO:0000313" key="2">
    <source>
        <dbReference type="Proteomes" id="UP001642484"/>
    </source>
</evidence>
<dbReference type="EMBL" id="CAXAMN010019224">
    <property type="protein sequence ID" value="CAK9053899.1"/>
    <property type="molecule type" value="Genomic_DNA"/>
</dbReference>
<dbReference type="Proteomes" id="UP001642484">
    <property type="component" value="Unassembled WGS sequence"/>
</dbReference>
<protein>
    <submittedName>
        <fullName evidence="1">Uncharacterized protein</fullName>
    </submittedName>
</protein>
<accession>A0ABP0MT55</accession>
<organism evidence="1 2">
    <name type="scientific">Durusdinium trenchii</name>
    <dbReference type="NCBI Taxonomy" id="1381693"/>
    <lineage>
        <taxon>Eukaryota</taxon>
        <taxon>Sar</taxon>
        <taxon>Alveolata</taxon>
        <taxon>Dinophyceae</taxon>
        <taxon>Suessiales</taxon>
        <taxon>Symbiodiniaceae</taxon>
        <taxon>Durusdinium</taxon>
    </lineage>
</organism>
<comment type="caution">
    <text evidence="1">The sequence shown here is derived from an EMBL/GenBank/DDBJ whole genome shotgun (WGS) entry which is preliminary data.</text>
</comment>
<proteinExistence type="predicted"/>
<reference evidence="1 2" key="1">
    <citation type="submission" date="2024-02" db="EMBL/GenBank/DDBJ databases">
        <authorList>
            <person name="Chen Y."/>
            <person name="Shah S."/>
            <person name="Dougan E. K."/>
            <person name="Thang M."/>
            <person name="Chan C."/>
        </authorList>
    </citation>
    <scope>NUCLEOTIDE SEQUENCE [LARGE SCALE GENOMIC DNA]</scope>
</reference>
<keyword evidence="2" id="KW-1185">Reference proteome</keyword>
<sequence>MTESAVIHAQSAVHMRCALSTAVLATLFLGLLALAGLAQHDQPRRLGDQGLPRCSMSGTSCHTTQCCALMHDRCFQQAGEASFCRASCAPREGWSCHEPFAHPLAKARHTEDWPDIMAVCSAGMVLVERDAFHVKYNATCDQYCQKGAGPSVRTMMFGLHGREGYGLYQSCPGDKTGHRGMLCECSMLDRL</sequence>
<name>A0ABP0MT55_9DINO</name>
<evidence type="ECO:0000313" key="1">
    <source>
        <dbReference type="EMBL" id="CAK9053899.1"/>
    </source>
</evidence>